<dbReference type="InterPro" id="IPR041498">
    <property type="entry name" value="Big_6"/>
</dbReference>
<protein>
    <submittedName>
        <fullName evidence="5">Uncharacterized protein</fullName>
    </submittedName>
</protein>
<feature type="domain" description="Bacterial Ig" evidence="3">
    <location>
        <begin position="536"/>
        <end position="609"/>
    </location>
</feature>
<evidence type="ECO:0000256" key="1">
    <source>
        <dbReference type="SAM" id="Coils"/>
    </source>
</evidence>
<dbReference type="Gene3D" id="2.60.40.10">
    <property type="entry name" value="Immunoglobulins"/>
    <property type="match status" value="2"/>
</dbReference>
<dbReference type="KEGG" id="lwi:UE46_01905"/>
<reference evidence="6" key="1">
    <citation type="submission" date="2015-03" db="EMBL/GenBank/DDBJ databases">
        <authorList>
            <person name="Ferrari E."/>
            <person name="Walter M.C."/>
            <person name="Huptas C."/>
            <person name="Scherer S."/>
            <person name="Mueller-Herbst S."/>
        </authorList>
    </citation>
    <scope>NUCLEOTIDE SEQUENCE [LARGE SCALE GENOMIC DNA]</scope>
    <source>
        <strain evidence="6">LWP01</strain>
    </source>
</reference>
<keyword evidence="1" id="KW-0175">Coiled coil</keyword>
<feature type="coiled-coil region" evidence="1">
    <location>
        <begin position="437"/>
        <end position="464"/>
    </location>
</feature>
<feature type="coiled-coil region" evidence="1">
    <location>
        <begin position="369"/>
        <end position="396"/>
    </location>
</feature>
<evidence type="ECO:0000259" key="3">
    <source>
        <dbReference type="Pfam" id="PF17936"/>
    </source>
</evidence>
<name>A0A1S7FR79_9LIST</name>
<accession>A0A1S7FR79</accession>
<evidence type="ECO:0000313" key="6">
    <source>
        <dbReference type="Proteomes" id="UP000223060"/>
    </source>
</evidence>
<feature type="chain" id="PRO_5038449222" evidence="2">
    <location>
        <begin position="34"/>
        <end position="807"/>
    </location>
</feature>
<dbReference type="Pfam" id="PF18449">
    <property type="entry name" value="Endotoxin_C2"/>
    <property type="match status" value="3"/>
</dbReference>
<gene>
    <name evidence="5" type="ORF">UE46_01905</name>
</gene>
<keyword evidence="6" id="KW-1185">Reference proteome</keyword>
<proteinExistence type="predicted"/>
<dbReference type="RefSeq" id="WP_036060332.1">
    <property type="nucleotide sequence ID" value="NZ_CP011102.1"/>
</dbReference>
<dbReference type="Pfam" id="PF17936">
    <property type="entry name" value="Big_6"/>
    <property type="match status" value="1"/>
</dbReference>
<feature type="domain" description="Pesticidal crystal protein Cry1Aa" evidence="4">
    <location>
        <begin position="467"/>
        <end position="529"/>
    </location>
</feature>
<evidence type="ECO:0000313" key="5">
    <source>
        <dbReference type="EMBL" id="AQY49924.1"/>
    </source>
</evidence>
<dbReference type="InterPro" id="IPR013783">
    <property type="entry name" value="Ig-like_fold"/>
</dbReference>
<dbReference type="AlphaFoldDB" id="A0A1S7FR79"/>
<feature type="domain" description="Pesticidal crystal protein Cry1Aa" evidence="4">
    <location>
        <begin position="393"/>
        <end position="452"/>
    </location>
</feature>
<keyword evidence="2" id="KW-0732">Signal</keyword>
<evidence type="ECO:0000259" key="4">
    <source>
        <dbReference type="Pfam" id="PF18449"/>
    </source>
</evidence>
<sequence length="807" mass="85364">MTHSTTNKGNKNDLMKKALKTAAVATIAFSVVAQPLATIANAEEATVNKAERQLETQTASTNLLAHPDFVTNTNGIGYVGWTPVTATFEGHNSRQTTVKNIQPSTYEYQYSTTYGKNGTIIGDHANYISFSEDGNKSLSFYGPLNHSRSAQGVQQTIKTIPGQKYTIKSNLRINTSWYQDPNNLAWTSGGAAVVTVMDQNKNKLAQSSTDWNQNVPNSSIDFVATSTTTDISLISVYGAKFSDVQVTQKTSLMVDDITSDTTKVTGIGLPNQAVTVTIGSKQYSGTTDSTGKFSIDITKPAPGQTVTIKSGEDTIEKTVIDKTGETATVSVDGLFVDNDPTKPIKDTTDQAKIDAAQAEVNKVVDPTVKEDLQKDIDNAQAQLDKKESDKATAAGKEAVDGLFVNNDPSKDIKDTTDQAKIDAAQAVVNKITDPAVKEDLQKDIDKAQDQLDKKEEAATAAAAEKAAQEAAKTSVDDLFMNNNPSQDIKTTTDQAKIDAAQALVNKVKDPAVKADLQKDIDNAQAKLDAKNAVLTAPTVNNVTNKDTVVTGKGTPGLTAVVKIGTATYTATIGADGKYSVTIPVQKADTVITVAQKNSAKTSPSTTVKVANYIPATAPMVDSVAPFQQAITGKAPAGTVSVRLIVNGVPQRLVAPDANGNFSFYSRFVSDGTVSNLRLKQGDIVTVDYGNKTPANLATSVTVSQAAKPIIDTVKAESDYITGLVPTGTQVLRLSINGVAQRTVTPQANIDAVTAGGIGSNGRFKIYSRFFKDETGVSRKLKAGDKITVDLGAQIPGDTGTTVTVVAK</sequence>
<organism evidence="5 6">
    <name type="scientific">Listeria weihenstephanensis</name>
    <dbReference type="NCBI Taxonomy" id="1006155"/>
    <lineage>
        <taxon>Bacteria</taxon>
        <taxon>Bacillati</taxon>
        <taxon>Bacillota</taxon>
        <taxon>Bacilli</taxon>
        <taxon>Bacillales</taxon>
        <taxon>Listeriaceae</taxon>
        <taxon>Listeria</taxon>
    </lineage>
</organism>
<dbReference type="Proteomes" id="UP000223060">
    <property type="component" value="Chromosome"/>
</dbReference>
<feature type="domain" description="Pesticidal crystal protein Cry1Aa" evidence="4">
    <location>
        <begin position="326"/>
        <end position="384"/>
    </location>
</feature>
<feature type="signal peptide" evidence="2">
    <location>
        <begin position="1"/>
        <end position="33"/>
    </location>
</feature>
<evidence type="ECO:0000256" key="2">
    <source>
        <dbReference type="SAM" id="SignalP"/>
    </source>
</evidence>
<dbReference type="InterPro" id="IPR054544">
    <property type="entry name" value="Pest_crys_Cry1Aa_dom-IV"/>
</dbReference>
<dbReference type="EMBL" id="CP011102">
    <property type="protein sequence ID" value="AQY49924.1"/>
    <property type="molecule type" value="Genomic_DNA"/>
</dbReference>